<dbReference type="InterPro" id="IPR036451">
    <property type="entry name" value="CblAdoTrfase-like_sf"/>
</dbReference>
<sequence length="188" mass="20546">MGKRLSKIVTRTGDAGETGLATGARLAKTDPRIAAIGEVDELNSHLGVLIEMGLPSPLPEILREVQNDLFDVGGELSMPGLAPDQALIRDVALERLEADFERINDTLPPLTEFVLPGGTPAAAQAHVVRAVCRRVERALWSVPDPAMNPLLPRYLNRLSDLMFAVARQLARIDGGSEVMWRHSRKKKN</sequence>
<evidence type="ECO:0000256" key="1">
    <source>
        <dbReference type="ARBA" id="ARBA00022679"/>
    </source>
</evidence>
<protein>
    <recommendedName>
        <fullName evidence="4">Corrinoid adenosyltransferase</fullName>
        <ecNumber evidence="4">2.5.1.17</ecNumber>
    </recommendedName>
    <alternativeName>
        <fullName evidence="4">Cob(II)alamin adenosyltransferase</fullName>
    </alternativeName>
    <alternativeName>
        <fullName evidence="4">Cob(II)yrinic acid a,c-diamide adenosyltransferase</fullName>
    </alternativeName>
    <alternativeName>
        <fullName evidence="4">Cobinamide/cobalamin adenosyltransferase</fullName>
    </alternativeName>
</protein>
<proteinExistence type="inferred from homology"/>
<comment type="catalytic activity">
    <reaction evidence="4">
        <text>2 cob(II)alamin + reduced [electron-transfer flavoprotein] + 2 ATP = 2 adenosylcob(III)alamin + 2 triphosphate + oxidized [electron-transfer flavoprotein] + 3 H(+)</text>
        <dbReference type="Rhea" id="RHEA:28671"/>
        <dbReference type="Rhea" id="RHEA-COMP:10685"/>
        <dbReference type="Rhea" id="RHEA-COMP:10686"/>
        <dbReference type="ChEBI" id="CHEBI:15378"/>
        <dbReference type="ChEBI" id="CHEBI:16304"/>
        <dbReference type="ChEBI" id="CHEBI:18036"/>
        <dbReference type="ChEBI" id="CHEBI:18408"/>
        <dbReference type="ChEBI" id="CHEBI:30616"/>
        <dbReference type="ChEBI" id="CHEBI:57692"/>
        <dbReference type="ChEBI" id="CHEBI:58307"/>
        <dbReference type="EC" id="2.5.1.17"/>
    </reaction>
</comment>
<dbReference type="EC" id="2.5.1.17" evidence="4"/>
<dbReference type="RefSeq" id="WP_311363188.1">
    <property type="nucleotide sequence ID" value="NZ_JAVRIC010000001.1"/>
</dbReference>
<evidence type="ECO:0000256" key="4">
    <source>
        <dbReference type="RuleBase" id="RU366026"/>
    </source>
</evidence>
<comment type="pathway">
    <text evidence="4">Cofactor biosynthesis; adenosylcobalamin biosynthesis; adenosylcobalamin from cob(II)yrinate a,c-diamide: step 2/7.</text>
</comment>
<dbReference type="EMBL" id="JAVRIC010000001">
    <property type="protein sequence ID" value="MDT0495794.1"/>
    <property type="molecule type" value="Genomic_DNA"/>
</dbReference>
<comment type="catalytic activity">
    <reaction evidence="4">
        <text>2 cob(II)yrinate a,c diamide + reduced [electron-transfer flavoprotein] + 2 ATP = 2 adenosylcob(III)yrinate a,c-diamide + 2 triphosphate + oxidized [electron-transfer flavoprotein] + 3 H(+)</text>
        <dbReference type="Rhea" id="RHEA:11528"/>
        <dbReference type="Rhea" id="RHEA-COMP:10685"/>
        <dbReference type="Rhea" id="RHEA-COMP:10686"/>
        <dbReference type="ChEBI" id="CHEBI:15378"/>
        <dbReference type="ChEBI" id="CHEBI:18036"/>
        <dbReference type="ChEBI" id="CHEBI:30616"/>
        <dbReference type="ChEBI" id="CHEBI:57692"/>
        <dbReference type="ChEBI" id="CHEBI:58307"/>
        <dbReference type="ChEBI" id="CHEBI:58503"/>
        <dbReference type="ChEBI" id="CHEBI:58537"/>
        <dbReference type="EC" id="2.5.1.17"/>
    </reaction>
</comment>
<evidence type="ECO:0000256" key="3">
    <source>
        <dbReference type="ARBA" id="ARBA00022840"/>
    </source>
</evidence>
<evidence type="ECO:0000259" key="5">
    <source>
        <dbReference type="Pfam" id="PF01923"/>
    </source>
</evidence>
<keyword evidence="3 4" id="KW-0067">ATP-binding</keyword>
<keyword evidence="1 4" id="KW-0808">Transferase</keyword>
<comment type="similarity">
    <text evidence="4">Belongs to the Cob(I)alamin adenosyltransferase family.</text>
</comment>
<feature type="domain" description="Cobalamin adenosyltransferase-like" evidence="5">
    <location>
        <begin position="8"/>
        <end position="168"/>
    </location>
</feature>
<evidence type="ECO:0000256" key="2">
    <source>
        <dbReference type="ARBA" id="ARBA00022741"/>
    </source>
</evidence>
<name>A0ABU2WDW5_9GAMM</name>
<dbReference type="Pfam" id="PF01923">
    <property type="entry name" value="Cob_adeno_trans"/>
    <property type="match status" value="1"/>
</dbReference>
<dbReference type="Proteomes" id="UP001254608">
    <property type="component" value="Unassembled WGS sequence"/>
</dbReference>
<evidence type="ECO:0000313" key="6">
    <source>
        <dbReference type="EMBL" id="MDT0495794.1"/>
    </source>
</evidence>
<dbReference type="NCBIfam" id="TIGR00636">
    <property type="entry name" value="PduO_Nterm"/>
    <property type="match status" value="1"/>
</dbReference>
<organism evidence="6 7">
    <name type="scientific">Banduia mediterranea</name>
    <dbReference type="NCBI Taxonomy" id="3075609"/>
    <lineage>
        <taxon>Bacteria</taxon>
        <taxon>Pseudomonadati</taxon>
        <taxon>Pseudomonadota</taxon>
        <taxon>Gammaproteobacteria</taxon>
        <taxon>Nevskiales</taxon>
        <taxon>Algiphilaceae</taxon>
        <taxon>Banduia</taxon>
    </lineage>
</organism>
<gene>
    <name evidence="6" type="ORF">RM530_00220</name>
</gene>
<accession>A0ABU2WDW5</accession>
<dbReference type="SUPFAM" id="SSF89028">
    <property type="entry name" value="Cobalamin adenosyltransferase-like"/>
    <property type="match status" value="1"/>
</dbReference>
<reference evidence="6 7" key="1">
    <citation type="submission" date="2023-09" db="EMBL/GenBank/DDBJ databases">
        <authorList>
            <person name="Rey-Velasco X."/>
        </authorList>
    </citation>
    <scope>NUCLEOTIDE SEQUENCE [LARGE SCALE GENOMIC DNA]</scope>
    <source>
        <strain evidence="6 7">W345</strain>
    </source>
</reference>
<keyword evidence="2 4" id="KW-0547">Nucleotide-binding</keyword>
<keyword evidence="7" id="KW-1185">Reference proteome</keyword>
<keyword evidence="4" id="KW-0169">Cobalamin biosynthesis</keyword>
<comment type="caution">
    <text evidence="6">The sequence shown here is derived from an EMBL/GenBank/DDBJ whole genome shotgun (WGS) entry which is preliminary data.</text>
</comment>
<evidence type="ECO:0000313" key="7">
    <source>
        <dbReference type="Proteomes" id="UP001254608"/>
    </source>
</evidence>
<dbReference type="Gene3D" id="1.20.1200.10">
    <property type="entry name" value="Cobalamin adenosyltransferase-like"/>
    <property type="match status" value="1"/>
</dbReference>
<dbReference type="InterPro" id="IPR029499">
    <property type="entry name" value="PduO-typ"/>
</dbReference>
<dbReference type="PANTHER" id="PTHR12213">
    <property type="entry name" value="CORRINOID ADENOSYLTRANSFERASE"/>
    <property type="match status" value="1"/>
</dbReference>
<dbReference type="InterPro" id="IPR016030">
    <property type="entry name" value="CblAdoTrfase-like"/>
</dbReference>
<dbReference type="PANTHER" id="PTHR12213:SF0">
    <property type="entry name" value="CORRINOID ADENOSYLTRANSFERASE MMAB"/>
    <property type="match status" value="1"/>
</dbReference>
<dbReference type="GO" id="GO:0008817">
    <property type="term" value="F:corrinoid adenosyltransferase activity"/>
    <property type="evidence" value="ECO:0007669"/>
    <property type="project" value="UniProtKB-EC"/>
</dbReference>